<feature type="region of interest" description="Disordered" evidence="1">
    <location>
        <begin position="33"/>
        <end position="59"/>
    </location>
</feature>
<feature type="region of interest" description="Disordered" evidence="1">
    <location>
        <begin position="76"/>
        <end position="107"/>
    </location>
</feature>
<comment type="caution">
    <text evidence="2">The sequence shown here is derived from an EMBL/GenBank/DDBJ whole genome shotgun (WGS) entry which is preliminary data.</text>
</comment>
<keyword evidence="3" id="KW-1185">Reference proteome</keyword>
<accession>A0A840XML3</accession>
<dbReference type="RefSeq" id="WP_184480155.1">
    <property type="nucleotide sequence ID" value="NZ_JAAEDJ010000090.1"/>
</dbReference>
<proteinExistence type="predicted"/>
<name>A0A840XML3_9PROT</name>
<protein>
    <submittedName>
        <fullName evidence="2">Uncharacterized protein</fullName>
    </submittedName>
</protein>
<evidence type="ECO:0000256" key="1">
    <source>
        <dbReference type="SAM" id="MobiDB-lite"/>
    </source>
</evidence>
<evidence type="ECO:0000313" key="3">
    <source>
        <dbReference type="Proteomes" id="UP000562254"/>
    </source>
</evidence>
<organism evidence="2 3">
    <name type="scientific">Neoroseomonas alkaliterrae</name>
    <dbReference type="NCBI Taxonomy" id="1452450"/>
    <lineage>
        <taxon>Bacteria</taxon>
        <taxon>Pseudomonadati</taxon>
        <taxon>Pseudomonadota</taxon>
        <taxon>Alphaproteobacteria</taxon>
        <taxon>Acetobacterales</taxon>
        <taxon>Acetobacteraceae</taxon>
        <taxon>Neoroseomonas</taxon>
    </lineage>
</organism>
<gene>
    <name evidence="2" type="ORF">FHS88_000079</name>
</gene>
<evidence type="ECO:0000313" key="2">
    <source>
        <dbReference type="EMBL" id="MBB5687969.1"/>
    </source>
</evidence>
<feature type="compositionally biased region" description="Low complexity" evidence="1">
    <location>
        <begin position="76"/>
        <end position="97"/>
    </location>
</feature>
<reference evidence="2 3" key="1">
    <citation type="submission" date="2020-08" db="EMBL/GenBank/DDBJ databases">
        <title>Genomic Encyclopedia of Type Strains, Phase IV (KMG-IV): sequencing the most valuable type-strain genomes for metagenomic binning, comparative biology and taxonomic classification.</title>
        <authorList>
            <person name="Goeker M."/>
        </authorList>
    </citation>
    <scope>NUCLEOTIDE SEQUENCE [LARGE SCALE GENOMIC DNA]</scope>
    <source>
        <strain evidence="2 3">DSM 25895</strain>
    </source>
</reference>
<dbReference type="EMBL" id="JACIJE010000001">
    <property type="protein sequence ID" value="MBB5687969.1"/>
    <property type="molecule type" value="Genomic_DNA"/>
</dbReference>
<dbReference type="AlphaFoldDB" id="A0A840XML3"/>
<dbReference type="Proteomes" id="UP000562254">
    <property type="component" value="Unassembled WGS sequence"/>
</dbReference>
<sequence length="195" mass="19172">MADLLPPPIANLLSELPNLPREILVPGGSGPVPMPAPAAAPDAALPGVPQPPEAAASDAGETGALAGLPIPGMEAGDPPAMEPAAADAVASSGAPAPTHTPPPPAAFPSLAALEAILDAIAAAPRPAPTAEERAAMLAVLGLDPVLADDPMTFEAALRSAPAADPDALLDLWLSEAGAVPPEPDPFPVTPDWLLG</sequence>